<feature type="chain" id="PRO_5016282649" description="Amino acid permease/ SLC12A domain-containing protein" evidence="1">
    <location>
        <begin position="23"/>
        <end position="76"/>
    </location>
</feature>
<evidence type="ECO:0000313" key="2">
    <source>
        <dbReference type="EMBL" id="PWY72913.1"/>
    </source>
</evidence>
<dbReference type="AlphaFoldDB" id="A0A317VEW3"/>
<evidence type="ECO:0000256" key="1">
    <source>
        <dbReference type="SAM" id="SignalP"/>
    </source>
</evidence>
<name>A0A317VEW3_9EURO</name>
<feature type="signal peptide" evidence="1">
    <location>
        <begin position="1"/>
        <end position="22"/>
    </location>
</feature>
<sequence length="76" mass="8354">MASPIVIVLSVAWISMSTMYEGLNINGRTYGGGGVFWLQGPCLWDGIWNIKWLGWTKFLGCRTTAAALLQKDDLCG</sequence>
<gene>
    <name evidence="2" type="ORF">BO70DRAFT_398993</name>
</gene>
<dbReference type="EMBL" id="MSFL01000025">
    <property type="protein sequence ID" value="PWY72913.1"/>
    <property type="molecule type" value="Genomic_DNA"/>
</dbReference>
<evidence type="ECO:0000313" key="3">
    <source>
        <dbReference type="Proteomes" id="UP000247233"/>
    </source>
</evidence>
<protein>
    <recommendedName>
        <fullName evidence="4">Amino acid permease/ SLC12A domain-containing protein</fullName>
    </recommendedName>
</protein>
<dbReference type="GeneID" id="37069066"/>
<reference evidence="2 3" key="1">
    <citation type="submission" date="2016-12" db="EMBL/GenBank/DDBJ databases">
        <title>The genomes of Aspergillus section Nigri reveals drivers in fungal speciation.</title>
        <authorList>
            <consortium name="DOE Joint Genome Institute"/>
            <person name="Vesth T.C."/>
            <person name="Nybo J."/>
            <person name="Theobald S."/>
            <person name="Brandl J."/>
            <person name="Frisvad J.C."/>
            <person name="Nielsen K.F."/>
            <person name="Lyhne E.K."/>
            <person name="Kogle M.E."/>
            <person name="Kuo A."/>
            <person name="Riley R."/>
            <person name="Clum A."/>
            <person name="Nolan M."/>
            <person name="Lipzen A."/>
            <person name="Salamov A."/>
            <person name="Henrissat B."/>
            <person name="Wiebenga A."/>
            <person name="De Vries R.P."/>
            <person name="Grigoriev I.V."/>
            <person name="Mortensen U.H."/>
            <person name="Andersen M.R."/>
            <person name="Baker S.E."/>
        </authorList>
    </citation>
    <scope>NUCLEOTIDE SEQUENCE [LARGE SCALE GENOMIC DNA]</scope>
    <source>
        <strain evidence="2 3">CBS 117.55</strain>
    </source>
</reference>
<proteinExistence type="predicted"/>
<keyword evidence="3" id="KW-1185">Reference proteome</keyword>
<evidence type="ECO:0008006" key="4">
    <source>
        <dbReference type="Google" id="ProtNLM"/>
    </source>
</evidence>
<organism evidence="2 3">
    <name type="scientific">Aspergillus heteromorphus CBS 117.55</name>
    <dbReference type="NCBI Taxonomy" id="1448321"/>
    <lineage>
        <taxon>Eukaryota</taxon>
        <taxon>Fungi</taxon>
        <taxon>Dikarya</taxon>
        <taxon>Ascomycota</taxon>
        <taxon>Pezizomycotina</taxon>
        <taxon>Eurotiomycetes</taxon>
        <taxon>Eurotiomycetidae</taxon>
        <taxon>Eurotiales</taxon>
        <taxon>Aspergillaceae</taxon>
        <taxon>Aspergillus</taxon>
        <taxon>Aspergillus subgen. Circumdati</taxon>
    </lineage>
</organism>
<accession>A0A317VEW3</accession>
<comment type="caution">
    <text evidence="2">The sequence shown here is derived from an EMBL/GenBank/DDBJ whole genome shotgun (WGS) entry which is preliminary data.</text>
</comment>
<keyword evidence="1" id="KW-0732">Signal</keyword>
<dbReference type="VEuPathDB" id="FungiDB:BO70DRAFT_398993"/>
<dbReference type="Proteomes" id="UP000247233">
    <property type="component" value="Unassembled WGS sequence"/>
</dbReference>
<dbReference type="RefSeq" id="XP_025396567.1">
    <property type="nucleotide sequence ID" value="XM_025546829.1"/>
</dbReference>